<dbReference type="InterPro" id="IPR000719">
    <property type="entry name" value="Prot_kinase_dom"/>
</dbReference>
<dbReference type="PROSITE" id="PS50011">
    <property type="entry name" value="PROTEIN_KINASE_DOM"/>
    <property type="match status" value="1"/>
</dbReference>
<dbReference type="Pfam" id="PF00069">
    <property type="entry name" value="Pkinase"/>
    <property type="match status" value="1"/>
</dbReference>
<keyword evidence="1" id="KW-0547">Nucleotide-binding</keyword>
<feature type="domain" description="Protein kinase" evidence="3">
    <location>
        <begin position="1"/>
        <end position="144"/>
    </location>
</feature>
<dbReference type="AlphaFoldDB" id="A0AAD8F7F6"/>
<evidence type="ECO:0000313" key="4">
    <source>
        <dbReference type="EMBL" id="KAK0053433.1"/>
    </source>
</evidence>
<comment type="caution">
    <text evidence="4">The sequence shown here is derived from an EMBL/GenBank/DDBJ whole genome shotgun (WGS) entry which is preliminary data.</text>
</comment>
<organism evidence="4 5">
    <name type="scientific">Biomphalaria pfeifferi</name>
    <name type="common">Bloodfluke planorb</name>
    <name type="synonym">Freshwater snail</name>
    <dbReference type="NCBI Taxonomy" id="112525"/>
    <lineage>
        <taxon>Eukaryota</taxon>
        <taxon>Metazoa</taxon>
        <taxon>Spiralia</taxon>
        <taxon>Lophotrochozoa</taxon>
        <taxon>Mollusca</taxon>
        <taxon>Gastropoda</taxon>
        <taxon>Heterobranchia</taxon>
        <taxon>Euthyneura</taxon>
        <taxon>Panpulmonata</taxon>
        <taxon>Hygrophila</taxon>
        <taxon>Lymnaeoidea</taxon>
        <taxon>Planorbidae</taxon>
        <taxon>Biomphalaria</taxon>
    </lineage>
</organism>
<keyword evidence="4" id="KW-0808">Transferase</keyword>
<reference evidence="4" key="1">
    <citation type="journal article" date="2023" name="PLoS Negl. Trop. Dis.">
        <title>A genome sequence for Biomphalaria pfeifferi, the major vector snail for the human-infecting parasite Schistosoma mansoni.</title>
        <authorList>
            <person name="Bu L."/>
            <person name="Lu L."/>
            <person name="Laidemitt M.R."/>
            <person name="Zhang S.M."/>
            <person name="Mutuku M."/>
            <person name="Mkoji G."/>
            <person name="Steinauer M."/>
            <person name="Loker E.S."/>
        </authorList>
    </citation>
    <scope>NUCLEOTIDE SEQUENCE</scope>
    <source>
        <strain evidence="4">KasaAsao</strain>
    </source>
</reference>
<dbReference type="GO" id="GO:0004674">
    <property type="term" value="F:protein serine/threonine kinase activity"/>
    <property type="evidence" value="ECO:0007669"/>
    <property type="project" value="TreeGrafter"/>
</dbReference>
<protein>
    <submittedName>
        <fullName evidence="4">Fatty acyl-CoA synthetase and RNA processing-associated kinase 1</fullName>
    </submittedName>
</protein>
<accession>A0AAD8F7F6</accession>
<keyword evidence="2" id="KW-0067">ATP-binding</keyword>
<sequence>MPCAALLWNQVSSRQRVRDLKSDNILLTKQKNVVIADFGLGDYVWLREPLVTGKKGTLMHISPEQGEEPFNCFKCDMYSLGVVYWCMLYRVDVIDLKPKEPLLSLVSQTFHVPDIDRDILSCHLEADPISSPESDQFTELLETF</sequence>
<dbReference type="InterPro" id="IPR051681">
    <property type="entry name" value="Ser/Thr_Kinases-Pseudokinases"/>
</dbReference>
<dbReference type="SUPFAM" id="SSF56112">
    <property type="entry name" value="Protein kinase-like (PK-like)"/>
    <property type="match status" value="1"/>
</dbReference>
<dbReference type="EMBL" id="JASAOG010000086">
    <property type="protein sequence ID" value="KAK0053433.1"/>
    <property type="molecule type" value="Genomic_DNA"/>
</dbReference>
<dbReference type="GO" id="GO:0005524">
    <property type="term" value="F:ATP binding"/>
    <property type="evidence" value="ECO:0007669"/>
    <property type="project" value="UniProtKB-KW"/>
</dbReference>
<proteinExistence type="predicted"/>
<keyword evidence="4" id="KW-0418">Kinase</keyword>
<keyword evidence="5" id="KW-1185">Reference proteome</keyword>
<name>A0AAD8F7F6_BIOPF</name>
<evidence type="ECO:0000313" key="5">
    <source>
        <dbReference type="Proteomes" id="UP001233172"/>
    </source>
</evidence>
<dbReference type="Gene3D" id="1.10.510.10">
    <property type="entry name" value="Transferase(Phosphotransferase) domain 1"/>
    <property type="match status" value="1"/>
</dbReference>
<dbReference type="InterPro" id="IPR011009">
    <property type="entry name" value="Kinase-like_dom_sf"/>
</dbReference>
<evidence type="ECO:0000256" key="1">
    <source>
        <dbReference type="ARBA" id="ARBA00022741"/>
    </source>
</evidence>
<dbReference type="PANTHER" id="PTHR44329">
    <property type="entry name" value="SERINE/THREONINE-PROTEIN KINASE TNNI3K-RELATED"/>
    <property type="match status" value="1"/>
</dbReference>
<dbReference type="Proteomes" id="UP001233172">
    <property type="component" value="Unassembled WGS sequence"/>
</dbReference>
<gene>
    <name evidence="4" type="ORF">Bpfe_017131</name>
</gene>
<reference evidence="4" key="2">
    <citation type="submission" date="2023-04" db="EMBL/GenBank/DDBJ databases">
        <authorList>
            <person name="Bu L."/>
            <person name="Lu L."/>
            <person name="Laidemitt M.R."/>
            <person name="Zhang S.M."/>
            <person name="Mutuku M."/>
            <person name="Mkoji G."/>
            <person name="Steinauer M."/>
            <person name="Loker E.S."/>
        </authorList>
    </citation>
    <scope>NUCLEOTIDE SEQUENCE</scope>
    <source>
        <strain evidence="4">KasaAsao</strain>
        <tissue evidence="4">Whole Snail</tissue>
    </source>
</reference>
<evidence type="ECO:0000256" key="2">
    <source>
        <dbReference type="ARBA" id="ARBA00022840"/>
    </source>
</evidence>
<dbReference type="PANTHER" id="PTHR44329:SF298">
    <property type="entry name" value="MIXED LINEAGE KINASE DOMAIN-LIKE PROTEIN"/>
    <property type="match status" value="1"/>
</dbReference>
<evidence type="ECO:0000259" key="3">
    <source>
        <dbReference type="PROSITE" id="PS50011"/>
    </source>
</evidence>